<feature type="transmembrane region" description="Helical" evidence="1">
    <location>
        <begin position="6"/>
        <end position="25"/>
    </location>
</feature>
<keyword evidence="1" id="KW-0812">Transmembrane</keyword>
<name>A0A4X1UWB0_PIG</name>
<protein>
    <submittedName>
        <fullName evidence="2">Uncharacterized protein</fullName>
    </submittedName>
</protein>
<accession>A0A4X1UWB0</accession>
<organism evidence="2 3">
    <name type="scientific">Sus scrofa</name>
    <name type="common">Pig</name>
    <dbReference type="NCBI Taxonomy" id="9823"/>
    <lineage>
        <taxon>Eukaryota</taxon>
        <taxon>Metazoa</taxon>
        <taxon>Chordata</taxon>
        <taxon>Craniata</taxon>
        <taxon>Vertebrata</taxon>
        <taxon>Euteleostomi</taxon>
        <taxon>Mammalia</taxon>
        <taxon>Eutheria</taxon>
        <taxon>Laurasiatheria</taxon>
        <taxon>Artiodactyla</taxon>
        <taxon>Suina</taxon>
        <taxon>Suidae</taxon>
        <taxon>Sus</taxon>
    </lineage>
</organism>
<sequence>CSFYPGTVYNLVLCWIFIFLFCQSFNLKSYLSLSSVEDQLKICGHKRDADVFELFLSQK</sequence>
<dbReference type="Proteomes" id="UP000314985">
    <property type="component" value="Unassembled WGS sequence"/>
</dbReference>
<evidence type="ECO:0000313" key="3">
    <source>
        <dbReference type="Proteomes" id="UP000314985"/>
    </source>
</evidence>
<dbReference type="Ensembl" id="ENSSSCT00070040218.1">
    <property type="protein sequence ID" value="ENSSSCP00070033716.1"/>
    <property type="gene ID" value="ENSSSCG00070020278.1"/>
</dbReference>
<evidence type="ECO:0000313" key="2">
    <source>
        <dbReference type="Ensembl" id="ENSSSCP00070033716.1"/>
    </source>
</evidence>
<evidence type="ECO:0000256" key="1">
    <source>
        <dbReference type="SAM" id="Phobius"/>
    </source>
</evidence>
<reference evidence="3" key="1">
    <citation type="submission" date="2017-08" db="EMBL/GenBank/DDBJ databases">
        <title>USMARCv1.0.</title>
        <authorList>
            <person name="Hannum G.I."/>
            <person name="Koren S."/>
            <person name="Schroeder S.G."/>
            <person name="Chin S.C."/>
            <person name="Nonneman D.J."/>
            <person name="Becker S.A."/>
            <person name="Rosen B.D."/>
            <person name="Bickhart D.M."/>
            <person name="Putnam N.H."/>
            <person name="Green R.E."/>
            <person name="Tuggle C.K."/>
            <person name="Liu H."/>
            <person name="Rohrer G.A."/>
            <person name="Warr A."/>
            <person name="Hall R."/>
            <person name="Kim K."/>
            <person name="Hume D.A."/>
            <person name="Talbot R."/>
            <person name="Chow W."/>
            <person name="Howe K."/>
            <person name="Schwartz A.S."/>
            <person name="Watson M."/>
            <person name="Archibald A.L."/>
            <person name="Phillippy A.M."/>
            <person name="Smith T.P.L."/>
        </authorList>
    </citation>
    <scope>NUCLEOTIDE SEQUENCE [LARGE SCALE GENOMIC DNA]</scope>
</reference>
<reference evidence="2" key="2">
    <citation type="submission" date="2025-08" db="UniProtKB">
        <authorList>
            <consortium name="Ensembl"/>
        </authorList>
    </citation>
    <scope>IDENTIFICATION</scope>
</reference>
<proteinExistence type="predicted"/>
<dbReference type="AlphaFoldDB" id="A0A4X1UWB0"/>
<keyword evidence="1" id="KW-1133">Transmembrane helix</keyword>
<keyword evidence="1" id="KW-0472">Membrane</keyword>